<reference evidence="1" key="1">
    <citation type="submission" date="2014-11" db="EMBL/GenBank/DDBJ databases">
        <authorList>
            <person name="Amaro Gonzalez C."/>
        </authorList>
    </citation>
    <scope>NUCLEOTIDE SEQUENCE</scope>
</reference>
<dbReference type="EMBL" id="GBXM01015110">
    <property type="protein sequence ID" value="JAH93467.1"/>
    <property type="molecule type" value="Transcribed_RNA"/>
</dbReference>
<reference evidence="1" key="2">
    <citation type="journal article" date="2015" name="Fish Shellfish Immunol.">
        <title>Early steps in the European eel (Anguilla anguilla)-Vibrio vulnificus interaction in the gills: Role of the RtxA13 toxin.</title>
        <authorList>
            <person name="Callol A."/>
            <person name="Pajuelo D."/>
            <person name="Ebbesson L."/>
            <person name="Teles M."/>
            <person name="MacKenzie S."/>
            <person name="Amaro C."/>
        </authorList>
    </citation>
    <scope>NUCLEOTIDE SEQUENCE</scope>
</reference>
<evidence type="ECO:0000313" key="1">
    <source>
        <dbReference type="EMBL" id="JAH93467.1"/>
    </source>
</evidence>
<name>A0A0E9WSX1_ANGAN</name>
<protein>
    <submittedName>
        <fullName evidence="1">Uncharacterized protein</fullName>
    </submittedName>
</protein>
<proteinExistence type="predicted"/>
<organism evidence="1">
    <name type="scientific">Anguilla anguilla</name>
    <name type="common">European freshwater eel</name>
    <name type="synonym">Muraena anguilla</name>
    <dbReference type="NCBI Taxonomy" id="7936"/>
    <lineage>
        <taxon>Eukaryota</taxon>
        <taxon>Metazoa</taxon>
        <taxon>Chordata</taxon>
        <taxon>Craniata</taxon>
        <taxon>Vertebrata</taxon>
        <taxon>Euteleostomi</taxon>
        <taxon>Actinopterygii</taxon>
        <taxon>Neopterygii</taxon>
        <taxon>Teleostei</taxon>
        <taxon>Anguilliformes</taxon>
        <taxon>Anguillidae</taxon>
        <taxon>Anguilla</taxon>
    </lineage>
</organism>
<accession>A0A0E9WSX1</accession>
<sequence>MRSCLVGIQRSGGNNPIYAKTALYLLKEYFFWTHSTNFFSPICQVCLLNYFGVVPTPHVWNAAPECTLSKTLTCKPLTILHTAYKPQSTARECWHRMEKGPISHRFGELILC</sequence>
<dbReference type="AlphaFoldDB" id="A0A0E9WSX1"/>